<feature type="domain" description="SAYSvFN" evidence="3">
    <location>
        <begin position="133"/>
        <end position="203"/>
    </location>
</feature>
<feature type="transmembrane region" description="Helical" evidence="2">
    <location>
        <begin position="134"/>
        <end position="163"/>
    </location>
</feature>
<accession>A0A8C5J7Z0</accession>
<proteinExistence type="predicted"/>
<reference evidence="4" key="1">
    <citation type="submission" date="2025-08" db="UniProtKB">
        <authorList>
            <consortium name="Ensembl"/>
        </authorList>
    </citation>
    <scope>IDENTIFICATION</scope>
</reference>
<sequence>MNYSFSPERHALSAIHAGQRGRADQLPAAPHAATDPSPFHSAPFRGPASPGPSQAWRRRGSAMAATVERRLAEFRAARRSAAAAPRPAEPPGKATASEAAEGPRAAAEGPGGGAQVRPGAAAAPVWARPLLLKVLLWAVLLALFAELELGLPYFVLSLLYWMYAGTRGPAERRPGELSAYSVFNPGCAAIAGTLTAEQLERELHYRPAAGS</sequence>
<dbReference type="InterPro" id="IPR039159">
    <property type="entry name" value="SAYSD1"/>
</dbReference>
<evidence type="ECO:0000259" key="3">
    <source>
        <dbReference type="Pfam" id="PF10260"/>
    </source>
</evidence>
<dbReference type="AlphaFoldDB" id="A0A8C5J7Z0"/>
<dbReference type="OMA" id="LPWWTHY"/>
<keyword evidence="2" id="KW-0812">Transmembrane</keyword>
<evidence type="ECO:0000256" key="2">
    <source>
        <dbReference type="SAM" id="Phobius"/>
    </source>
</evidence>
<evidence type="ECO:0000256" key="1">
    <source>
        <dbReference type="SAM" id="MobiDB-lite"/>
    </source>
</evidence>
<dbReference type="Pfam" id="PF10260">
    <property type="entry name" value="SAYSvFN"/>
    <property type="match status" value="1"/>
</dbReference>
<evidence type="ECO:0000313" key="5">
    <source>
        <dbReference type="Proteomes" id="UP000694408"/>
    </source>
</evidence>
<dbReference type="Ensembl" id="ENSJHYT00000018463.1">
    <property type="protein sequence ID" value="ENSJHYP00000015309.1"/>
    <property type="gene ID" value="ENSJHYG00000011767.1"/>
</dbReference>
<feature type="compositionally biased region" description="Low complexity" evidence="1">
    <location>
        <begin position="94"/>
        <end position="108"/>
    </location>
</feature>
<keyword evidence="5" id="KW-1185">Reference proteome</keyword>
<dbReference type="PANTHER" id="PTHR13527">
    <property type="entry name" value="SAYSVFN DOMAIN-CONTAINING PROTEIN 1"/>
    <property type="match status" value="1"/>
</dbReference>
<feature type="region of interest" description="Disordered" evidence="1">
    <location>
        <begin position="1"/>
        <end position="62"/>
    </location>
</feature>
<reference evidence="4" key="2">
    <citation type="submission" date="2025-09" db="UniProtKB">
        <authorList>
            <consortium name="Ensembl"/>
        </authorList>
    </citation>
    <scope>IDENTIFICATION</scope>
</reference>
<organism evidence="4 5">
    <name type="scientific">Junco hyemalis</name>
    <name type="common">Dark-eyed junco</name>
    <dbReference type="NCBI Taxonomy" id="40217"/>
    <lineage>
        <taxon>Eukaryota</taxon>
        <taxon>Metazoa</taxon>
        <taxon>Chordata</taxon>
        <taxon>Craniata</taxon>
        <taxon>Vertebrata</taxon>
        <taxon>Euteleostomi</taxon>
        <taxon>Archelosauria</taxon>
        <taxon>Archosauria</taxon>
        <taxon>Dinosauria</taxon>
        <taxon>Saurischia</taxon>
        <taxon>Theropoda</taxon>
        <taxon>Coelurosauria</taxon>
        <taxon>Aves</taxon>
        <taxon>Neognathae</taxon>
        <taxon>Neoaves</taxon>
        <taxon>Telluraves</taxon>
        <taxon>Australaves</taxon>
        <taxon>Passeriformes</taxon>
        <taxon>Passerellidae</taxon>
        <taxon>Junco</taxon>
    </lineage>
</organism>
<keyword evidence="2" id="KW-1133">Transmembrane helix</keyword>
<keyword evidence="2" id="KW-0472">Membrane</keyword>
<protein>
    <submittedName>
        <fullName evidence="4">SAYSVFN motif domain containing 1</fullName>
    </submittedName>
</protein>
<name>A0A8C5J7Z0_JUNHY</name>
<evidence type="ECO:0000313" key="4">
    <source>
        <dbReference type="Ensembl" id="ENSJHYP00000015309.1"/>
    </source>
</evidence>
<feature type="region of interest" description="Disordered" evidence="1">
    <location>
        <begin position="78"/>
        <end position="118"/>
    </location>
</feature>
<dbReference type="Proteomes" id="UP000694408">
    <property type="component" value="Unplaced"/>
</dbReference>
<dbReference type="InterPro" id="IPR019387">
    <property type="entry name" value="SAYSvFN_dom"/>
</dbReference>
<dbReference type="PANTHER" id="PTHR13527:SF0">
    <property type="entry name" value="SAYSVFN DOMAIN-CONTAINING PROTEIN 1"/>
    <property type="match status" value="1"/>
</dbReference>